<sequence>MGYQVVIFVFSGLNIAGGLVDELVRFPAFRLEHLIGQRHPAVVRKRSRRRHFHHRQGFAPGRIGKRGDACDGGAVRHQRDFLGAAKRPEIKRNRRSVAVASQVGII</sequence>
<accession>A0A645IS77</accession>
<dbReference type="EMBL" id="VSSQ01121942">
    <property type="protein sequence ID" value="MPN54077.1"/>
    <property type="molecule type" value="Genomic_DNA"/>
</dbReference>
<name>A0A645IS77_9ZZZZ</name>
<evidence type="ECO:0000313" key="1">
    <source>
        <dbReference type="EMBL" id="MPN54077.1"/>
    </source>
</evidence>
<gene>
    <name evidence="1" type="ORF">SDC9_201746</name>
</gene>
<reference evidence="1" key="1">
    <citation type="submission" date="2019-08" db="EMBL/GenBank/DDBJ databases">
        <authorList>
            <person name="Kucharzyk K."/>
            <person name="Murdoch R.W."/>
            <person name="Higgins S."/>
            <person name="Loffler F."/>
        </authorList>
    </citation>
    <scope>NUCLEOTIDE SEQUENCE</scope>
</reference>
<proteinExistence type="predicted"/>
<comment type="caution">
    <text evidence="1">The sequence shown here is derived from an EMBL/GenBank/DDBJ whole genome shotgun (WGS) entry which is preliminary data.</text>
</comment>
<dbReference type="AlphaFoldDB" id="A0A645IS77"/>
<protein>
    <submittedName>
        <fullName evidence="1">Uncharacterized protein</fullName>
    </submittedName>
</protein>
<organism evidence="1">
    <name type="scientific">bioreactor metagenome</name>
    <dbReference type="NCBI Taxonomy" id="1076179"/>
    <lineage>
        <taxon>unclassified sequences</taxon>
        <taxon>metagenomes</taxon>
        <taxon>ecological metagenomes</taxon>
    </lineage>
</organism>